<keyword evidence="1" id="KW-1133">Transmembrane helix</keyword>
<protein>
    <recommendedName>
        <fullName evidence="4">Anti-sigma factor</fullName>
    </recommendedName>
</protein>
<dbReference type="RefSeq" id="WP_155600443.1">
    <property type="nucleotide sequence ID" value="NZ_RCNR01000030.1"/>
</dbReference>
<keyword evidence="3" id="KW-1185">Reference proteome</keyword>
<keyword evidence="1" id="KW-0812">Transmembrane</keyword>
<dbReference type="AlphaFoldDB" id="A0A7X2ZV89"/>
<organism evidence="2 3">
    <name type="scientific">Zobellia amurskyensis</name>
    <dbReference type="NCBI Taxonomy" id="248905"/>
    <lineage>
        <taxon>Bacteria</taxon>
        <taxon>Pseudomonadati</taxon>
        <taxon>Bacteroidota</taxon>
        <taxon>Flavobacteriia</taxon>
        <taxon>Flavobacteriales</taxon>
        <taxon>Flavobacteriaceae</taxon>
        <taxon>Zobellia</taxon>
    </lineage>
</organism>
<keyword evidence="1" id="KW-0472">Membrane</keyword>
<reference evidence="2 3" key="1">
    <citation type="journal article" date="2019" name="Mar. Drugs">
        <title>Comparative Genomics and CAZyme Genome Repertoires of Marine Zobellia amurskyensis KMM 3526(T) and Zobellia laminariae KMM 3676(T).</title>
        <authorList>
            <person name="Chernysheva N."/>
            <person name="Bystritskaya E."/>
            <person name="Stenkova A."/>
            <person name="Golovkin I."/>
            <person name="Nedashkovskaya O."/>
            <person name="Isaeva M."/>
        </authorList>
    </citation>
    <scope>NUCLEOTIDE SEQUENCE [LARGE SCALE GENOMIC DNA]</scope>
    <source>
        <strain evidence="2 3">KMM 3526</strain>
    </source>
</reference>
<comment type="caution">
    <text evidence="2">The sequence shown here is derived from an EMBL/GenBank/DDBJ whole genome shotgun (WGS) entry which is preliminary data.</text>
</comment>
<feature type="transmembrane region" description="Helical" evidence="1">
    <location>
        <begin position="50"/>
        <end position="71"/>
    </location>
</feature>
<proteinExistence type="predicted"/>
<evidence type="ECO:0008006" key="4">
    <source>
        <dbReference type="Google" id="ProtNLM"/>
    </source>
</evidence>
<dbReference type="OrthoDB" id="1143801at2"/>
<dbReference type="EMBL" id="RCNR01000030">
    <property type="protein sequence ID" value="MUH37043.1"/>
    <property type="molecule type" value="Genomic_DNA"/>
</dbReference>
<gene>
    <name evidence="2" type="ORF">D9O36_14420</name>
</gene>
<sequence length="186" mass="21399">MKEDDIDNLFKNLEGSFDLEAPAHGHEQRFLEKLNKQQGTKILRTKNRPWWKPLSIAASIAILCIVTYGLYQSKPTLEQQVNKISPEVSRTEFYFASLIEQQVNELKNESTPETKKIVDDTMVQLKKLETNYTELEHDLVNGGNSKLILSAMITNFQTRIDLLQEVLNTIETIKNLKNYDNAKTTI</sequence>
<evidence type="ECO:0000313" key="3">
    <source>
        <dbReference type="Proteomes" id="UP000540519"/>
    </source>
</evidence>
<dbReference type="Proteomes" id="UP000540519">
    <property type="component" value="Unassembled WGS sequence"/>
</dbReference>
<evidence type="ECO:0000256" key="1">
    <source>
        <dbReference type="SAM" id="Phobius"/>
    </source>
</evidence>
<evidence type="ECO:0000313" key="2">
    <source>
        <dbReference type="EMBL" id="MUH37043.1"/>
    </source>
</evidence>
<name>A0A7X2ZV89_9FLAO</name>
<accession>A0A7X2ZV89</accession>